<gene>
    <name evidence="9" type="ORF">FVR03_10485</name>
</gene>
<keyword evidence="3 9" id="KW-0808">Transferase</keyword>
<name>A0A5C8K633_9BACT</name>
<evidence type="ECO:0000256" key="7">
    <source>
        <dbReference type="SAM" id="Phobius"/>
    </source>
</evidence>
<evidence type="ECO:0000313" key="10">
    <source>
        <dbReference type="Proteomes" id="UP000321926"/>
    </source>
</evidence>
<dbReference type="NCBIfam" id="TIGR03025">
    <property type="entry name" value="EPS_sugtrans"/>
    <property type="match status" value="1"/>
</dbReference>
<organism evidence="9 10">
    <name type="scientific">Pontibacter qinzhouensis</name>
    <dbReference type="NCBI Taxonomy" id="2603253"/>
    <lineage>
        <taxon>Bacteria</taxon>
        <taxon>Pseudomonadati</taxon>
        <taxon>Bacteroidota</taxon>
        <taxon>Cytophagia</taxon>
        <taxon>Cytophagales</taxon>
        <taxon>Hymenobacteraceae</taxon>
        <taxon>Pontibacter</taxon>
    </lineage>
</organism>
<dbReference type="EMBL" id="VRTY01000033">
    <property type="protein sequence ID" value="TXK46760.1"/>
    <property type="molecule type" value="Genomic_DNA"/>
</dbReference>
<keyword evidence="5 7" id="KW-1133">Transmembrane helix</keyword>
<reference evidence="9 10" key="1">
    <citation type="submission" date="2019-08" db="EMBL/GenBank/DDBJ databases">
        <authorList>
            <person name="Shi S."/>
        </authorList>
    </citation>
    <scope>NUCLEOTIDE SEQUENCE [LARGE SCALE GENOMIC DNA]</scope>
    <source>
        <strain evidence="9 10">GY10130</strain>
    </source>
</reference>
<keyword evidence="6 7" id="KW-0472">Membrane</keyword>
<evidence type="ECO:0000259" key="8">
    <source>
        <dbReference type="Pfam" id="PF02397"/>
    </source>
</evidence>
<dbReference type="PANTHER" id="PTHR30576">
    <property type="entry name" value="COLANIC BIOSYNTHESIS UDP-GLUCOSE LIPID CARRIER TRANSFERASE"/>
    <property type="match status" value="1"/>
</dbReference>
<evidence type="ECO:0000313" key="9">
    <source>
        <dbReference type="EMBL" id="TXK46760.1"/>
    </source>
</evidence>
<protein>
    <submittedName>
        <fullName evidence="9">Exopolysaccharide biosynthesis polyprenyl glycosylphosphotransferase</fullName>
    </submittedName>
</protein>
<dbReference type="Proteomes" id="UP000321926">
    <property type="component" value="Unassembled WGS sequence"/>
</dbReference>
<dbReference type="InterPro" id="IPR017475">
    <property type="entry name" value="EPS_sugar_tfrase"/>
</dbReference>
<comment type="caution">
    <text evidence="9">The sequence shown here is derived from an EMBL/GenBank/DDBJ whole genome shotgun (WGS) entry which is preliminary data.</text>
</comment>
<proteinExistence type="inferred from homology"/>
<dbReference type="Gene3D" id="3.40.50.720">
    <property type="entry name" value="NAD(P)-binding Rossmann-like Domain"/>
    <property type="match status" value="1"/>
</dbReference>
<dbReference type="Pfam" id="PF13727">
    <property type="entry name" value="CoA_binding_3"/>
    <property type="match status" value="1"/>
</dbReference>
<comment type="similarity">
    <text evidence="2">Belongs to the bacterial sugar transferase family.</text>
</comment>
<dbReference type="RefSeq" id="WP_147921700.1">
    <property type="nucleotide sequence ID" value="NZ_VRTY01000033.1"/>
</dbReference>
<comment type="subcellular location">
    <subcellularLocation>
        <location evidence="1">Membrane</location>
        <topology evidence="1">Multi-pass membrane protein</topology>
    </subcellularLocation>
</comment>
<evidence type="ECO:0000256" key="5">
    <source>
        <dbReference type="ARBA" id="ARBA00022989"/>
    </source>
</evidence>
<accession>A0A5C8K633</accession>
<feature type="domain" description="Bacterial sugar transferase" evidence="8">
    <location>
        <begin position="269"/>
        <end position="451"/>
    </location>
</feature>
<evidence type="ECO:0000256" key="1">
    <source>
        <dbReference type="ARBA" id="ARBA00004141"/>
    </source>
</evidence>
<feature type="transmembrane region" description="Helical" evidence="7">
    <location>
        <begin position="275"/>
        <end position="295"/>
    </location>
</feature>
<evidence type="ECO:0000256" key="6">
    <source>
        <dbReference type="ARBA" id="ARBA00023136"/>
    </source>
</evidence>
<dbReference type="InterPro" id="IPR003362">
    <property type="entry name" value="Bact_transf"/>
</dbReference>
<evidence type="ECO:0000256" key="2">
    <source>
        <dbReference type="ARBA" id="ARBA00006464"/>
    </source>
</evidence>
<dbReference type="AlphaFoldDB" id="A0A5C8K633"/>
<evidence type="ECO:0000256" key="3">
    <source>
        <dbReference type="ARBA" id="ARBA00022679"/>
    </source>
</evidence>
<feature type="transmembrane region" description="Helical" evidence="7">
    <location>
        <begin position="25"/>
        <end position="42"/>
    </location>
</feature>
<keyword evidence="10" id="KW-1185">Reference proteome</keyword>
<evidence type="ECO:0000256" key="4">
    <source>
        <dbReference type="ARBA" id="ARBA00022692"/>
    </source>
</evidence>
<feature type="transmembrane region" description="Helical" evidence="7">
    <location>
        <begin position="87"/>
        <end position="110"/>
    </location>
</feature>
<dbReference type="PANTHER" id="PTHR30576:SF0">
    <property type="entry name" value="UNDECAPRENYL-PHOSPHATE N-ACETYLGALACTOSAMINYL 1-PHOSPHATE TRANSFERASE-RELATED"/>
    <property type="match status" value="1"/>
</dbReference>
<keyword evidence="4 7" id="KW-0812">Transmembrane</keyword>
<sequence>MLSLIITFFIAVFLFNNNIYRQSEWLIFFGMLVLWLSIGYWQKHHAVKLYSRQSHRLYTFLKAYVLLIAFAAFLFLLFPLQEPARNVVAAIIVAFPLLTVPLNFLLMALIANPEPAAQASAPEVSQKKPEIDKHIKYILVAGTGNLAESVERHIYTHQKPGFEVKGFIHCKKNDECFVAKSKVVSDLKHIHEYLKENLIDEIVIALPVNRYKKIKNILAAADYFGVRVKFIPDYKGLFGNSYKMTRYGELDAVNVRQLPLDETFSFALKNSFDKLFSAIALVLLSPVFLVIAVLIKLDSPGPVFYCPIRVGRAGRPFRVFKFRSMCESDHVAAGALSTQKNDPRITKLGRILRKYSLDELPQFLNVLLGNMSVVGPRPHRSYLNQQLQESVDKYMIRHYFKPGITGWAQVNGWRGPTETAEQRTQRTQHDIWYMENWSLWLDIRIIYKTIFSRKVHKSAF</sequence>
<dbReference type="GO" id="GO:0016780">
    <property type="term" value="F:phosphotransferase activity, for other substituted phosphate groups"/>
    <property type="evidence" value="ECO:0007669"/>
    <property type="project" value="TreeGrafter"/>
</dbReference>
<dbReference type="Pfam" id="PF02397">
    <property type="entry name" value="Bac_transf"/>
    <property type="match status" value="1"/>
</dbReference>
<dbReference type="GO" id="GO:0016020">
    <property type="term" value="C:membrane"/>
    <property type="evidence" value="ECO:0007669"/>
    <property type="project" value="UniProtKB-SubCell"/>
</dbReference>
<dbReference type="OrthoDB" id="9808602at2"/>
<feature type="transmembrane region" description="Helical" evidence="7">
    <location>
        <begin position="63"/>
        <end position="81"/>
    </location>
</feature>